<dbReference type="RefSeq" id="XP_021873183.1">
    <property type="nucleotide sequence ID" value="XM_022017983.1"/>
</dbReference>
<name>A0A1Y1UMP2_9TREE</name>
<dbReference type="GeneID" id="33559792"/>
<keyword evidence="2" id="KW-1185">Reference proteome</keyword>
<gene>
    <name evidence="1" type="ORF">BD324DRAFT_649397</name>
</gene>
<protein>
    <submittedName>
        <fullName evidence="1">Uncharacterized protein</fullName>
    </submittedName>
</protein>
<dbReference type="InParanoid" id="A0A1Y1UMP2"/>
<evidence type="ECO:0000313" key="2">
    <source>
        <dbReference type="Proteomes" id="UP000193218"/>
    </source>
</evidence>
<organism evidence="1 2">
    <name type="scientific">Kockovaella imperatae</name>
    <dbReference type="NCBI Taxonomy" id="4999"/>
    <lineage>
        <taxon>Eukaryota</taxon>
        <taxon>Fungi</taxon>
        <taxon>Dikarya</taxon>
        <taxon>Basidiomycota</taxon>
        <taxon>Agaricomycotina</taxon>
        <taxon>Tremellomycetes</taxon>
        <taxon>Tremellales</taxon>
        <taxon>Cuniculitremaceae</taxon>
        <taxon>Kockovaella</taxon>
    </lineage>
</organism>
<evidence type="ECO:0000313" key="1">
    <source>
        <dbReference type="EMBL" id="ORX39320.1"/>
    </source>
</evidence>
<reference evidence="1 2" key="1">
    <citation type="submission" date="2017-03" db="EMBL/GenBank/DDBJ databases">
        <title>Widespread Adenine N6-methylation of Active Genes in Fungi.</title>
        <authorList>
            <consortium name="DOE Joint Genome Institute"/>
            <person name="Mondo S.J."/>
            <person name="Dannebaum R.O."/>
            <person name="Kuo R.C."/>
            <person name="Louie K.B."/>
            <person name="Bewick A.J."/>
            <person name="Labutti K."/>
            <person name="Haridas S."/>
            <person name="Kuo A."/>
            <person name="Salamov A."/>
            <person name="Ahrendt S.R."/>
            <person name="Lau R."/>
            <person name="Bowen B.P."/>
            <person name="Lipzen A."/>
            <person name="Sullivan W."/>
            <person name="Andreopoulos W.B."/>
            <person name="Clum A."/>
            <person name="Lindquist E."/>
            <person name="Daum C."/>
            <person name="Northen T.R."/>
            <person name="Ramamoorthy G."/>
            <person name="Schmitz R.J."/>
            <person name="Gryganskyi A."/>
            <person name="Culley D."/>
            <person name="Magnuson J."/>
            <person name="James T.Y."/>
            <person name="O'Malley M.A."/>
            <person name="Stajich J.E."/>
            <person name="Spatafora J.W."/>
            <person name="Visel A."/>
            <person name="Grigoriev I.V."/>
        </authorList>
    </citation>
    <scope>NUCLEOTIDE SEQUENCE [LARGE SCALE GENOMIC DNA]</scope>
    <source>
        <strain evidence="1 2">NRRL Y-17943</strain>
    </source>
</reference>
<dbReference type="AlphaFoldDB" id="A0A1Y1UMP2"/>
<comment type="caution">
    <text evidence="1">The sequence shown here is derived from an EMBL/GenBank/DDBJ whole genome shotgun (WGS) entry which is preliminary data.</text>
</comment>
<dbReference type="Proteomes" id="UP000193218">
    <property type="component" value="Unassembled WGS sequence"/>
</dbReference>
<sequence length="120" mass="13079">MSTPQAQIKVARHDLSRDLDSILALSKEKLEHLYGQTSSPSSSSPTTAAQSLPALQLLEDYNLAAADLEASQKLIGAYVRDMRKDVLAMDGSESERLGVRIDQVRARAEGLKEALDKVKV</sequence>
<proteinExistence type="predicted"/>
<accession>A0A1Y1UMP2</accession>
<dbReference type="EMBL" id="NBSH01000003">
    <property type="protein sequence ID" value="ORX39320.1"/>
    <property type="molecule type" value="Genomic_DNA"/>
</dbReference>